<feature type="transmembrane region" description="Helical" evidence="1">
    <location>
        <begin position="33"/>
        <end position="54"/>
    </location>
</feature>
<dbReference type="Proteomes" id="UP000265926">
    <property type="component" value="Unassembled WGS sequence"/>
</dbReference>
<reference evidence="2 3" key="1">
    <citation type="submission" date="2018-08" db="EMBL/GenBank/DDBJ databases">
        <title>Pallidiluteibacterium maritimus gen. nov., sp. nov., isolated from coastal sediment.</title>
        <authorList>
            <person name="Zhou L.Y."/>
        </authorList>
    </citation>
    <scope>NUCLEOTIDE SEQUENCE [LARGE SCALE GENOMIC DNA]</scope>
    <source>
        <strain evidence="2 3">XSD2</strain>
    </source>
</reference>
<keyword evidence="3" id="KW-1185">Reference proteome</keyword>
<evidence type="ECO:0000313" key="2">
    <source>
        <dbReference type="EMBL" id="RIJ45559.1"/>
    </source>
</evidence>
<name>A0A399SRP1_9BACT</name>
<keyword evidence="1" id="KW-1133">Transmembrane helix</keyword>
<accession>A0A399SRP1</accession>
<evidence type="ECO:0000313" key="3">
    <source>
        <dbReference type="Proteomes" id="UP000265926"/>
    </source>
</evidence>
<dbReference type="EMBL" id="QWGR01000023">
    <property type="protein sequence ID" value="RIJ45559.1"/>
    <property type="molecule type" value="Genomic_DNA"/>
</dbReference>
<keyword evidence="1" id="KW-0472">Membrane</keyword>
<proteinExistence type="predicted"/>
<evidence type="ECO:0000256" key="1">
    <source>
        <dbReference type="SAM" id="Phobius"/>
    </source>
</evidence>
<comment type="caution">
    <text evidence="2">The sequence shown here is derived from an EMBL/GenBank/DDBJ whole genome shotgun (WGS) entry which is preliminary data.</text>
</comment>
<dbReference type="AlphaFoldDB" id="A0A399SRP1"/>
<protein>
    <submittedName>
        <fullName evidence="2">Uncharacterized protein</fullName>
    </submittedName>
</protein>
<keyword evidence="1" id="KW-0812">Transmembrane</keyword>
<organism evidence="2 3">
    <name type="scientific">Maribellus luteus</name>
    <dbReference type="NCBI Taxonomy" id="2305463"/>
    <lineage>
        <taxon>Bacteria</taxon>
        <taxon>Pseudomonadati</taxon>
        <taxon>Bacteroidota</taxon>
        <taxon>Bacteroidia</taxon>
        <taxon>Marinilabiliales</taxon>
        <taxon>Prolixibacteraceae</taxon>
        <taxon>Maribellus</taxon>
    </lineage>
</organism>
<sequence length="85" mass="10375">MFVIYRTNVSRNLKKIIRIPEIARQNLLSPFCFHSFSFTFFIWVYNPFAFLLSFKTRSDNKTWFLDMPYVYQFAVFTEKYQSFIG</sequence>
<gene>
    <name evidence="2" type="ORF">D1614_22550</name>
</gene>